<dbReference type="EMBL" id="JAFJYH010000147">
    <property type="protein sequence ID" value="KAG4417706.1"/>
    <property type="molecule type" value="Genomic_DNA"/>
</dbReference>
<gene>
    <name evidence="1" type="ORF">IFR04_009145</name>
</gene>
<dbReference type="AlphaFoldDB" id="A0A8H7TDY9"/>
<protein>
    <submittedName>
        <fullName evidence="1">Uncharacterized protein</fullName>
    </submittedName>
</protein>
<proteinExistence type="predicted"/>
<comment type="caution">
    <text evidence="1">The sequence shown here is derived from an EMBL/GenBank/DDBJ whole genome shotgun (WGS) entry which is preliminary data.</text>
</comment>
<accession>A0A8H7TDY9</accession>
<sequence length="98" mass="11233">MKMYPSLFGVIIPMTVTANSQAFDTYQFHVWPYPPLLNILESEVSFATETLWVGYTKYRQSSEPFCPIVGSQLSFTSWHQTPIASTWKIYDSSSNTHT</sequence>
<name>A0A8H7TDY9_9HELO</name>
<reference evidence="1" key="1">
    <citation type="submission" date="2021-02" db="EMBL/GenBank/DDBJ databases">
        <title>Genome sequence Cadophora malorum strain M34.</title>
        <authorList>
            <person name="Stefanovic E."/>
            <person name="Vu D."/>
            <person name="Scully C."/>
            <person name="Dijksterhuis J."/>
            <person name="Roader J."/>
            <person name="Houbraken J."/>
        </authorList>
    </citation>
    <scope>NUCLEOTIDE SEQUENCE</scope>
    <source>
        <strain evidence="1">M34</strain>
    </source>
</reference>
<dbReference type="Proteomes" id="UP000664132">
    <property type="component" value="Unassembled WGS sequence"/>
</dbReference>
<organism evidence="1 2">
    <name type="scientific">Cadophora malorum</name>
    <dbReference type="NCBI Taxonomy" id="108018"/>
    <lineage>
        <taxon>Eukaryota</taxon>
        <taxon>Fungi</taxon>
        <taxon>Dikarya</taxon>
        <taxon>Ascomycota</taxon>
        <taxon>Pezizomycotina</taxon>
        <taxon>Leotiomycetes</taxon>
        <taxon>Helotiales</taxon>
        <taxon>Ploettnerulaceae</taxon>
        <taxon>Cadophora</taxon>
    </lineage>
</organism>
<evidence type="ECO:0000313" key="2">
    <source>
        <dbReference type="Proteomes" id="UP000664132"/>
    </source>
</evidence>
<keyword evidence="2" id="KW-1185">Reference proteome</keyword>
<evidence type="ECO:0000313" key="1">
    <source>
        <dbReference type="EMBL" id="KAG4417706.1"/>
    </source>
</evidence>
<dbReference type="OrthoDB" id="5430620at2759"/>